<accession>A0A7N0VK90</accession>
<evidence type="ECO:0000313" key="1">
    <source>
        <dbReference type="EnsemblPlants" id="Kaladp1071s0011.1.v1.1.CDS.1"/>
    </source>
</evidence>
<reference evidence="1" key="1">
    <citation type="submission" date="2021-01" db="UniProtKB">
        <authorList>
            <consortium name="EnsemblPlants"/>
        </authorList>
    </citation>
    <scope>IDENTIFICATION</scope>
</reference>
<dbReference type="Proteomes" id="UP000594263">
    <property type="component" value="Unplaced"/>
</dbReference>
<name>A0A7N0VK90_KALFE</name>
<dbReference type="Gramene" id="Kaladp1071s0011.1.v1.1">
    <property type="protein sequence ID" value="Kaladp1071s0011.1.v1.1.CDS.1"/>
    <property type="gene ID" value="Kaladp1071s0011.v1.1"/>
</dbReference>
<organism evidence="1 2">
    <name type="scientific">Kalanchoe fedtschenkoi</name>
    <name type="common">Lavender scallops</name>
    <name type="synonym">South American air plant</name>
    <dbReference type="NCBI Taxonomy" id="63787"/>
    <lineage>
        <taxon>Eukaryota</taxon>
        <taxon>Viridiplantae</taxon>
        <taxon>Streptophyta</taxon>
        <taxon>Embryophyta</taxon>
        <taxon>Tracheophyta</taxon>
        <taxon>Spermatophyta</taxon>
        <taxon>Magnoliopsida</taxon>
        <taxon>eudicotyledons</taxon>
        <taxon>Gunneridae</taxon>
        <taxon>Pentapetalae</taxon>
        <taxon>Saxifragales</taxon>
        <taxon>Crassulaceae</taxon>
        <taxon>Kalanchoe</taxon>
    </lineage>
</organism>
<dbReference type="AlphaFoldDB" id="A0A7N0VK90"/>
<keyword evidence="2" id="KW-1185">Reference proteome</keyword>
<protein>
    <submittedName>
        <fullName evidence="1">Uncharacterized protein</fullName>
    </submittedName>
</protein>
<proteinExistence type="predicted"/>
<evidence type="ECO:0000313" key="2">
    <source>
        <dbReference type="Proteomes" id="UP000594263"/>
    </source>
</evidence>
<dbReference type="EnsemblPlants" id="Kaladp1071s0011.1.v1.1">
    <property type="protein sequence ID" value="Kaladp1071s0011.1.v1.1.CDS.1"/>
    <property type="gene ID" value="Kaladp1071s0011.v1.1"/>
</dbReference>
<sequence length="68" mass="7487">MLIALVLSDKRGVGIETETPKSSSSHRSQVIAVVTRAMVRNSASALERETAVCFLVFQAMREPPRKTQ</sequence>